<accession>A0A1H5RYL2</accession>
<evidence type="ECO:0000313" key="2">
    <source>
        <dbReference type="Proteomes" id="UP000236731"/>
    </source>
</evidence>
<protein>
    <submittedName>
        <fullName evidence="1">Uncharacterized protein</fullName>
    </submittedName>
</protein>
<organism evidence="1 2">
    <name type="scientific">Sphingobacterium lactis</name>
    <dbReference type="NCBI Taxonomy" id="797291"/>
    <lineage>
        <taxon>Bacteria</taxon>
        <taxon>Pseudomonadati</taxon>
        <taxon>Bacteroidota</taxon>
        <taxon>Sphingobacteriia</taxon>
        <taxon>Sphingobacteriales</taxon>
        <taxon>Sphingobacteriaceae</taxon>
        <taxon>Sphingobacterium</taxon>
    </lineage>
</organism>
<name>A0A1H5RYL2_9SPHI</name>
<dbReference type="AlphaFoldDB" id="A0A1H5RYL2"/>
<dbReference type="EMBL" id="FNUT01000001">
    <property type="protein sequence ID" value="SEF43405.1"/>
    <property type="molecule type" value="Genomic_DNA"/>
</dbReference>
<reference evidence="2" key="1">
    <citation type="submission" date="2016-10" db="EMBL/GenBank/DDBJ databases">
        <authorList>
            <person name="Varghese N."/>
            <person name="Submissions S."/>
        </authorList>
    </citation>
    <scope>NUCLEOTIDE SEQUENCE [LARGE SCALE GENOMIC DNA]</scope>
    <source>
        <strain evidence="2">DSM 22361</strain>
    </source>
</reference>
<gene>
    <name evidence="1" type="ORF">SAMN05421877_101110</name>
</gene>
<sequence>MPTTSLFLCPKFNISPSPWCANYPMKFNFSTIFFSNSGTFNKFGFWKYVTSTFYVKLRKNTNKLFFSYINSF</sequence>
<proteinExistence type="predicted"/>
<keyword evidence="2" id="KW-1185">Reference proteome</keyword>
<evidence type="ECO:0000313" key="1">
    <source>
        <dbReference type="EMBL" id="SEF43405.1"/>
    </source>
</evidence>
<dbReference type="Proteomes" id="UP000236731">
    <property type="component" value="Unassembled WGS sequence"/>
</dbReference>